<dbReference type="RefSeq" id="WP_309801217.1">
    <property type="nucleotide sequence ID" value="NZ_JAVDPW010000014.1"/>
</dbReference>
<dbReference type="InterPro" id="IPR013858">
    <property type="entry name" value="Peptidase_M10B_C"/>
</dbReference>
<dbReference type="InterPro" id="IPR011049">
    <property type="entry name" value="Serralysin-like_metalloprot_C"/>
</dbReference>
<dbReference type="PANTHER" id="PTHR38340:SF1">
    <property type="entry name" value="S-LAYER PROTEIN"/>
    <property type="match status" value="1"/>
</dbReference>
<dbReference type="EMBL" id="JAVDPW010000014">
    <property type="protein sequence ID" value="MDR6293882.1"/>
    <property type="molecule type" value="Genomic_DNA"/>
</dbReference>
<accession>A0ABU1JZ24</accession>
<comment type="caution">
    <text evidence="6">The sequence shown here is derived from an EMBL/GenBank/DDBJ whole genome shotgun (WGS) entry which is preliminary data.</text>
</comment>
<dbReference type="Gene3D" id="2.150.10.10">
    <property type="entry name" value="Serralysin-like metalloprotease, C-terminal"/>
    <property type="match status" value="3"/>
</dbReference>
<dbReference type="PROSITE" id="PS00330">
    <property type="entry name" value="HEMOLYSIN_CALCIUM"/>
    <property type="match status" value="1"/>
</dbReference>
<reference evidence="6 7" key="1">
    <citation type="submission" date="2023-07" db="EMBL/GenBank/DDBJ databases">
        <title>Sorghum-associated microbial communities from plants grown in Nebraska, USA.</title>
        <authorList>
            <person name="Schachtman D."/>
        </authorList>
    </citation>
    <scope>NUCLEOTIDE SEQUENCE [LARGE SCALE GENOMIC DNA]</scope>
    <source>
        <strain evidence="6 7">584</strain>
    </source>
</reference>
<evidence type="ECO:0000256" key="2">
    <source>
        <dbReference type="ARBA" id="ARBA00004613"/>
    </source>
</evidence>
<proteinExistence type="predicted"/>
<dbReference type="PRINTS" id="PR00313">
    <property type="entry name" value="CABNDNGRPT"/>
</dbReference>
<sequence>MTAGVNYQIYGDTDTLHGGEPRLEVCNAAGTVLAALDGTQRAAPLSYTAGFTGTVYLHVDSFPAQFDVFVTTLPGTAASLTDANDIYTGTANQRIAGWIGHDTIQIGAGIDALGGPGDDHLIGNAVANRIFGALGDDRVEAGAGDDVVWGGEGVDVIRGEAGNDLVYGGAGGDGIDGGAGNDWIVGFDGNDTLRGGAGADRLDGGGGFDTAMYSEATAGVGVNLAAETGIGGIAQGDTLSAIEGVYGGSGNDGLIGSSTDNVLVGNAGNDVLIGLGGRDALAGGAGADRFTYGSVGQSPVGGGSDQISDFSHAQGDRIDLVSIDARTTVAGNQVFTFIAAAAFTHHAGELRAVSAGGVSSIYGDVNGDAVADFQIRATGTIALVAADFVL</sequence>
<evidence type="ECO:0000256" key="4">
    <source>
        <dbReference type="ARBA" id="ARBA00022737"/>
    </source>
</evidence>
<evidence type="ECO:0000313" key="7">
    <source>
        <dbReference type="Proteomes" id="UP001262410"/>
    </source>
</evidence>
<name>A0ABU1JZ24_9PROT</name>
<dbReference type="InterPro" id="IPR018511">
    <property type="entry name" value="Hemolysin-typ_Ca-bd_CS"/>
</dbReference>
<dbReference type="SUPFAM" id="SSF51120">
    <property type="entry name" value="beta-Roll"/>
    <property type="match status" value="3"/>
</dbReference>
<dbReference type="Proteomes" id="UP001262410">
    <property type="component" value="Unassembled WGS sequence"/>
</dbReference>
<dbReference type="InterPro" id="IPR050557">
    <property type="entry name" value="RTX_toxin/Mannuronan_C5-epim"/>
</dbReference>
<feature type="domain" description="Peptidase M10 serralysin C-terminal" evidence="5">
    <location>
        <begin position="205"/>
        <end position="389"/>
    </location>
</feature>
<dbReference type="Pfam" id="PF08548">
    <property type="entry name" value="Peptidase_M10_C"/>
    <property type="match status" value="1"/>
</dbReference>
<dbReference type="InterPro" id="IPR001343">
    <property type="entry name" value="Hemolysn_Ca-bd"/>
</dbReference>
<evidence type="ECO:0000256" key="1">
    <source>
        <dbReference type="ARBA" id="ARBA00001913"/>
    </source>
</evidence>
<gene>
    <name evidence="6" type="ORF">E9232_006435</name>
</gene>
<evidence type="ECO:0000259" key="5">
    <source>
        <dbReference type="Pfam" id="PF08548"/>
    </source>
</evidence>
<keyword evidence="4" id="KW-0677">Repeat</keyword>
<keyword evidence="3" id="KW-0964">Secreted</keyword>
<evidence type="ECO:0000313" key="6">
    <source>
        <dbReference type="EMBL" id="MDR6293882.1"/>
    </source>
</evidence>
<dbReference type="PANTHER" id="PTHR38340">
    <property type="entry name" value="S-LAYER PROTEIN"/>
    <property type="match status" value="1"/>
</dbReference>
<keyword evidence="7" id="KW-1185">Reference proteome</keyword>
<evidence type="ECO:0000256" key="3">
    <source>
        <dbReference type="ARBA" id="ARBA00022525"/>
    </source>
</evidence>
<protein>
    <submittedName>
        <fullName evidence="6">Ca2+-binding RTX toxin-like protein</fullName>
    </submittedName>
</protein>
<organism evidence="6 7">
    <name type="scientific">Inquilinus ginsengisoli</name>
    <dbReference type="NCBI Taxonomy" id="363840"/>
    <lineage>
        <taxon>Bacteria</taxon>
        <taxon>Pseudomonadati</taxon>
        <taxon>Pseudomonadota</taxon>
        <taxon>Alphaproteobacteria</taxon>
        <taxon>Rhodospirillales</taxon>
        <taxon>Rhodospirillaceae</taxon>
        <taxon>Inquilinus</taxon>
    </lineage>
</organism>
<dbReference type="Pfam" id="PF00353">
    <property type="entry name" value="HemolysinCabind"/>
    <property type="match status" value="3"/>
</dbReference>
<comment type="subcellular location">
    <subcellularLocation>
        <location evidence="2">Secreted</location>
    </subcellularLocation>
</comment>
<comment type="cofactor">
    <cofactor evidence="1">
        <name>Ca(2+)</name>
        <dbReference type="ChEBI" id="CHEBI:29108"/>
    </cofactor>
</comment>